<dbReference type="InterPro" id="IPR012916">
    <property type="entry name" value="RED_N"/>
</dbReference>
<organism evidence="8 9">
    <name type="scientific">Jimgerdemannia flammicorona</name>
    <dbReference type="NCBI Taxonomy" id="994334"/>
    <lineage>
        <taxon>Eukaryota</taxon>
        <taxon>Fungi</taxon>
        <taxon>Fungi incertae sedis</taxon>
        <taxon>Mucoromycota</taxon>
        <taxon>Mucoromycotina</taxon>
        <taxon>Endogonomycetes</taxon>
        <taxon>Endogonales</taxon>
        <taxon>Endogonaceae</taxon>
        <taxon>Jimgerdemannia</taxon>
    </lineage>
</organism>
<evidence type="ECO:0000256" key="4">
    <source>
        <dbReference type="ARBA" id="ARBA00023242"/>
    </source>
</evidence>
<feature type="region of interest" description="Disordered" evidence="5">
    <location>
        <begin position="287"/>
        <end position="325"/>
    </location>
</feature>
<feature type="region of interest" description="Disordered" evidence="5">
    <location>
        <begin position="1"/>
        <end position="110"/>
    </location>
</feature>
<gene>
    <name evidence="8" type="ORF">BC936DRAFT_141351</name>
</gene>
<feature type="domain" description="Protein RED C-terminal" evidence="6">
    <location>
        <begin position="476"/>
        <end position="560"/>
    </location>
</feature>
<feature type="compositionally biased region" description="Basic and acidic residues" evidence="5">
    <location>
        <begin position="1"/>
        <end position="14"/>
    </location>
</feature>
<dbReference type="PANTHER" id="PTHR12765">
    <property type="entry name" value="RED PROTEIN IK FACTOR CYTOKINE IK"/>
    <property type="match status" value="1"/>
</dbReference>
<feature type="compositionally biased region" description="Basic and acidic residues" evidence="5">
    <location>
        <begin position="382"/>
        <end position="394"/>
    </location>
</feature>
<feature type="compositionally biased region" description="Basic and acidic residues" evidence="5">
    <location>
        <begin position="287"/>
        <end position="323"/>
    </location>
</feature>
<dbReference type="OrthoDB" id="3366823at2759"/>
<protein>
    <submittedName>
        <fullName evidence="8">RED-like protein N-terminal region-domain-containing protein</fullName>
    </submittedName>
</protein>
<evidence type="ECO:0000256" key="2">
    <source>
        <dbReference type="ARBA" id="ARBA00006660"/>
    </source>
</evidence>
<dbReference type="InterPro" id="IPR012492">
    <property type="entry name" value="RED_C"/>
</dbReference>
<dbReference type="Proteomes" id="UP000268093">
    <property type="component" value="Unassembled WGS sequence"/>
</dbReference>
<evidence type="ECO:0000256" key="1">
    <source>
        <dbReference type="ARBA" id="ARBA00004123"/>
    </source>
</evidence>
<evidence type="ECO:0000256" key="5">
    <source>
        <dbReference type="SAM" id="MobiDB-lite"/>
    </source>
</evidence>
<dbReference type="InterPro" id="IPR039896">
    <property type="entry name" value="Red-like"/>
</dbReference>
<keyword evidence="4" id="KW-0539">Nucleus</keyword>
<evidence type="ECO:0000256" key="3">
    <source>
        <dbReference type="ARBA" id="ARBA00022737"/>
    </source>
</evidence>
<feature type="domain" description="RED-like N-terminal" evidence="7">
    <location>
        <begin position="65"/>
        <end position="293"/>
    </location>
</feature>
<evidence type="ECO:0000313" key="8">
    <source>
        <dbReference type="EMBL" id="RUP49820.1"/>
    </source>
</evidence>
<proteinExistence type="inferred from homology"/>
<dbReference type="AlphaFoldDB" id="A0A433DG42"/>
<sequence>MAEQKKMNQEDFRKLLQTPRAPSSGAPALLGAGGARPKQAPPKTPRDSGAFAKPDGPMKKKKPYKPPTDASAKPEGPKYRDRAAERRTAKDEISTDQLLRQLNSAEGTELDSRLLYEQSKYLGGDTEHTHLVKGLDFALLSKVRSEMGRDDGDKVRGEEEAEEELDVRLRDIEDGKKGSKAEEGNEERPDIGSAMAANVYEIVREMGKPIEKRWPKNNELFRTGRMCFVFELADPVTGEVEDPFAIPTTVIRSKADVATWAAQEAGGGGEEGAMVIEKVLQVMGSLRRGERGAVGEEGKKKKKGKEKEKEKTGEGDRKEKKELVVAMDEDEDIFADVGRDYKLDEVGEDEDDEADENIATSKDIVEPKQGKVDYFGGLPKHHSSDSDSDHAMDVDPHQTLDSILTQANVQPPTIADPTIDKAPRKLASLDPVNNDADYNTFGLGTSAFPTSFLDPVQRRAIHAYDPDAAETDAGTHSLIDQGTNRNKRAQLTRFNFETDEEWSRYKDTVEINPRAAYQFGVKMGDGRKTKRGEKREMSEKQKIDRDWQKISNIMEKNCLDDCDGEEFRHCDPGVYTGDAEDAEAVELGGQW</sequence>
<dbReference type="GO" id="GO:0005634">
    <property type="term" value="C:nucleus"/>
    <property type="evidence" value="ECO:0007669"/>
    <property type="project" value="UniProtKB-SubCell"/>
</dbReference>
<keyword evidence="9" id="KW-1185">Reference proteome</keyword>
<evidence type="ECO:0000259" key="7">
    <source>
        <dbReference type="Pfam" id="PF07808"/>
    </source>
</evidence>
<feature type="compositionally biased region" description="Polar residues" evidence="5">
    <location>
        <begin position="95"/>
        <end position="106"/>
    </location>
</feature>
<feature type="region of interest" description="Disordered" evidence="5">
    <location>
        <begin position="345"/>
        <end position="394"/>
    </location>
</feature>
<comment type="caution">
    <text evidence="8">The sequence shown here is derived from an EMBL/GenBank/DDBJ whole genome shotgun (WGS) entry which is preliminary data.</text>
</comment>
<feature type="region of interest" description="Disordered" evidence="5">
    <location>
        <begin position="146"/>
        <end position="191"/>
    </location>
</feature>
<feature type="compositionally biased region" description="Basic and acidic residues" evidence="5">
    <location>
        <begin position="146"/>
        <end position="158"/>
    </location>
</feature>
<feature type="compositionally biased region" description="Basic and acidic residues" evidence="5">
    <location>
        <begin position="75"/>
        <end position="93"/>
    </location>
</feature>
<feature type="compositionally biased region" description="Low complexity" evidence="5">
    <location>
        <begin position="21"/>
        <end position="30"/>
    </location>
</feature>
<reference evidence="8 9" key="1">
    <citation type="journal article" date="2018" name="New Phytol.">
        <title>Phylogenomics of Endogonaceae and evolution of mycorrhizas within Mucoromycota.</title>
        <authorList>
            <person name="Chang Y."/>
            <person name="Desiro A."/>
            <person name="Na H."/>
            <person name="Sandor L."/>
            <person name="Lipzen A."/>
            <person name="Clum A."/>
            <person name="Barry K."/>
            <person name="Grigoriev I.V."/>
            <person name="Martin F.M."/>
            <person name="Stajich J.E."/>
            <person name="Smith M.E."/>
            <person name="Bonito G."/>
            <person name="Spatafora J.W."/>
        </authorList>
    </citation>
    <scope>NUCLEOTIDE SEQUENCE [LARGE SCALE GENOMIC DNA]</scope>
    <source>
        <strain evidence="8 9">GMNB39</strain>
    </source>
</reference>
<feature type="compositionally biased region" description="Basic and acidic residues" evidence="5">
    <location>
        <begin position="166"/>
        <end position="190"/>
    </location>
</feature>
<dbReference type="EMBL" id="RBNI01001943">
    <property type="protein sequence ID" value="RUP49820.1"/>
    <property type="molecule type" value="Genomic_DNA"/>
</dbReference>
<evidence type="ECO:0000313" key="9">
    <source>
        <dbReference type="Proteomes" id="UP000268093"/>
    </source>
</evidence>
<dbReference type="Pfam" id="PF07808">
    <property type="entry name" value="RED_N"/>
    <property type="match status" value="1"/>
</dbReference>
<comment type="subcellular location">
    <subcellularLocation>
        <location evidence="1">Nucleus</location>
    </subcellularLocation>
</comment>
<name>A0A433DG42_9FUNG</name>
<keyword evidence="3" id="KW-0677">Repeat</keyword>
<accession>A0A433DG42</accession>
<evidence type="ECO:0000259" key="6">
    <source>
        <dbReference type="Pfam" id="PF07807"/>
    </source>
</evidence>
<comment type="similarity">
    <text evidence="2">Belongs to the RED family.</text>
</comment>
<feature type="compositionally biased region" description="Acidic residues" evidence="5">
    <location>
        <begin position="346"/>
        <end position="356"/>
    </location>
</feature>
<dbReference type="Pfam" id="PF07807">
    <property type="entry name" value="RED_C"/>
    <property type="match status" value="1"/>
</dbReference>